<evidence type="ECO:0000313" key="9">
    <source>
        <dbReference type="Proteomes" id="UP000069940"/>
    </source>
</evidence>
<feature type="DNA-binding region" description="Homeobox" evidence="5">
    <location>
        <begin position="97"/>
        <end position="159"/>
    </location>
</feature>
<protein>
    <recommendedName>
        <fullName evidence="7">Homeobox domain-containing protein</fullName>
    </recommendedName>
</protein>
<dbReference type="SUPFAM" id="SSF46689">
    <property type="entry name" value="Homeodomain-like"/>
    <property type="match status" value="1"/>
</dbReference>
<feature type="region of interest" description="Disordered" evidence="6">
    <location>
        <begin position="52"/>
        <end position="91"/>
    </location>
</feature>
<feature type="region of interest" description="Disordered" evidence="6">
    <location>
        <begin position="441"/>
        <end position="463"/>
    </location>
</feature>
<evidence type="ECO:0000256" key="5">
    <source>
        <dbReference type="PROSITE-ProRule" id="PRU00108"/>
    </source>
</evidence>
<proteinExistence type="predicted"/>
<dbReference type="CDD" id="cd00086">
    <property type="entry name" value="homeodomain"/>
    <property type="match status" value="1"/>
</dbReference>
<keyword evidence="2 5" id="KW-0238">DNA-binding</keyword>
<dbReference type="GeneID" id="109430913"/>
<evidence type="ECO:0000256" key="4">
    <source>
        <dbReference type="ARBA" id="ARBA00023242"/>
    </source>
</evidence>
<accession>A0ABM1XNY5</accession>
<reference evidence="9" key="1">
    <citation type="journal article" date="2015" name="Proc. Natl. Acad. Sci. U.S.A.">
        <title>Genome sequence of the Asian Tiger mosquito, Aedes albopictus, reveals insights into its biology, genetics, and evolution.</title>
        <authorList>
            <person name="Chen X.G."/>
            <person name="Jiang X."/>
            <person name="Gu J."/>
            <person name="Xu M."/>
            <person name="Wu Y."/>
            <person name="Deng Y."/>
            <person name="Zhang C."/>
            <person name="Bonizzoni M."/>
            <person name="Dermauw W."/>
            <person name="Vontas J."/>
            <person name="Armbruster P."/>
            <person name="Huang X."/>
            <person name="Yang Y."/>
            <person name="Zhang H."/>
            <person name="He W."/>
            <person name="Peng H."/>
            <person name="Liu Y."/>
            <person name="Wu K."/>
            <person name="Chen J."/>
            <person name="Lirakis M."/>
            <person name="Topalis P."/>
            <person name="Van Leeuwen T."/>
            <person name="Hall A.B."/>
            <person name="Jiang X."/>
            <person name="Thorpe C."/>
            <person name="Mueller R.L."/>
            <person name="Sun C."/>
            <person name="Waterhouse R.M."/>
            <person name="Yan G."/>
            <person name="Tu Z.J."/>
            <person name="Fang X."/>
            <person name="James A.A."/>
        </authorList>
    </citation>
    <scope>NUCLEOTIDE SEQUENCE [LARGE SCALE GENOMIC DNA]</scope>
    <source>
        <strain evidence="9">Foshan</strain>
    </source>
</reference>
<dbReference type="PROSITE" id="PS50071">
    <property type="entry name" value="HOMEOBOX_2"/>
    <property type="match status" value="1"/>
</dbReference>
<dbReference type="PANTHER" id="PTHR11850">
    <property type="entry name" value="HOMEOBOX PROTEIN TRANSCRIPTION FACTORS"/>
    <property type="match status" value="1"/>
</dbReference>
<keyword evidence="4 5" id="KW-0539">Nucleus</keyword>
<dbReference type="EnsemblMetazoa" id="AALFPA23_001436.R1184">
    <property type="protein sequence ID" value="AALFPA23_001436.P1184"/>
    <property type="gene ID" value="AALFPA23_001436"/>
</dbReference>
<dbReference type="InterPro" id="IPR050224">
    <property type="entry name" value="TALE_homeobox"/>
</dbReference>
<dbReference type="Pfam" id="PF05920">
    <property type="entry name" value="Homeobox_KN"/>
    <property type="match status" value="1"/>
</dbReference>
<dbReference type="RefSeq" id="XP_019562562.3">
    <property type="nucleotide sequence ID" value="XM_019707017.3"/>
</dbReference>
<organism evidence="8 9">
    <name type="scientific">Aedes albopictus</name>
    <name type="common">Asian tiger mosquito</name>
    <name type="synonym">Stegomyia albopicta</name>
    <dbReference type="NCBI Taxonomy" id="7160"/>
    <lineage>
        <taxon>Eukaryota</taxon>
        <taxon>Metazoa</taxon>
        <taxon>Ecdysozoa</taxon>
        <taxon>Arthropoda</taxon>
        <taxon>Hexapoda</taxon>
        <taxon>Insecta</taxon>
        <taxon>Pterygota</taxon>
        <taxon>Neoptera</taxon>
        <taxon>Endopterygota</taxon>
        <taxon>Diptera</taxon>
        <taxon>Nematocera</taxon>
        <taxon>Culicoidea</taxon>
        <taxon>Culicidae</taxon>
        <taxon>Culicinae</taxon>
        <taxon>Aedini</taxon>
        <taxon>Aedes</taxon>
        <taxon>Stegomyia</taxon>
    </lineage>
</organism>
<dbReference type="InterPro" id="IPR008422">
    <property type="entry name" value="KN_HD"/>
</dbReference>
<feature type="compositionally biased region" description="Low complexity" evidence="6">
    <location>
        <begin position="441"/>
        <end position="454"/>
    </location>
</feature>
<dbReference type="InterPro" id="IPR001356">
    <property type="entry name" value="HD"/>
</dbReference>
<keyword evidence="9" id="KW-1185">Reference proteome</keyword>
<comment type="subcellular location">
    <subcellularLocation>
        <location evidence="1 5">Nucleus</location>
    </subcellularLocation>
</comment>
<evidence type="ECO:0000256" key="1">
    <source>
        <dbReference type="ARBA" id="ARBA00004123"/>
    </source>
</evidence>
<evidence type="ECO:0000259" key="7">
    <source>
        <dbReference type="PROSITE" id="PS50071"/>
    </source>
</evidence>
<dbReference type="InterPro" id="IPR009057">
    <property type="entry name" value="Homeodomain-like_sf"/>
</dbReference>
<feature type="domain" description="Homeobox" evidence="7">
    <location>
        <begin position="95"/>
        <end position="158"/>
    </location>
</feature>
<keyword evidence="3 5" id="KW-0371">Homeobox</keyword>
<name>A0ABM1XNY5_AEDAL</name>
<evidence type="ECO:0000256" key="3">
    <source>
        <dbReference type="ARBA" id="ARBA00023155"/>
    </source>
</evidence>
<dbReference type="Gene3D" id="1.10.10.60">
    <property type="entry name" value="Homeodomain-like"/>
    <property type="match status" value="1"/>
</dbReference>
<dbReference type="SMART" id="SM00389">
    <property type="entry name" value="HOX"/>
    <property type="match status" value="1"/>
</dbReference>
<sequence length="508" mass="56672">MHHEEYEITSVPIEETTTVQNVKRADIRDLTREAHYQAKLLQQENEAQELNFQPASSAEDTEGSDQEHTMGEHNFSTEHEGDHMDMEGISPNNSAAIRKRRGNLPKHSVKILKRWLYEHRYNAYPSDAEKVTLSQEANLTVLQVCNWFINARRRILPEMIRREGHDPLHYTISRRGKKLNSQMSNMQVPNPITMSPASEVIVGATEEIIEEEEVIEEGVPNIITSSIGQQYVQTPSGLVKVEEDIDFEDHIIYRSDESNIEYEYPEEEEEELPTEQTEWDGIIRYANDKDDEIPEEITEEEVIASDSPEYYAATQTNVTHLPQLPQTLSTANTSVRASTTTATHIVTNPVPVGLSRVHVVSSSPATANVNSPIVASVKSAGGGTIVTSQQALQVSKTTTVKKLITTPVVEMNAKTITPITTMTTTTTTGNAVLTAVNSNINNNNNNNNSSSNNNTTQANSQHTTTAVKVKGVIRDDKDQFKCLYLLVETAVAVRQREKEQDDVHVLGN</sequence>
<reference evidence="8" key="2">
    <citation type="submission" date="2025-05" db="UniProtKB">
        <authorList>
            <consortium name="EnsemblMetazoa"/>
        </authorList>
    </citation>
    <scope>IDENTIFICATION</scope>
    <source>
        <strain evidence="8">Foshan</strain>
    </source>
</reference>
<dbReference type="Proteomes" id="UP000069940">
    <property type="component" value="Unassembled WGS sequence"/>
</dbReference>
<feature type="compositionally biased region" description="Basic and acidic residues" evidence="6">
    <location>
        <begin position="65"/>
        <end position="86"/>
    </location>
</feature>
<evidence type="ECO:0000256" key="2">
    <source>
        <dbReference type="ARBA" id="ARBA00023125"/>
    </source>
</evidence>
<evidence type="ECO:0000256" key="6">
    <source>
        <dbReference type="SAM" id="MobiDB-lite"/>
    </source>
</evidence>
<evidence type="ECO:0000313" key="8">
    <source>
        <dbReference type="EnsemblMetazoa" id="AALFPA23_001436.P1184"/>
    </source>
</evidence>